<dbReference type="PANTHER" id="PTHR10457:SF7">
    <property type="entry name" value="GALACTOKINASE-RELATED"/>
    <property type="match status" value="1"/>
</dbReference>
<dbReference type="InterPro" id="IPR006204">
    <property type="entry name" value="GHMP_kinase_N_dom"/>
</dbReference>
<dbReference type="Proteomes" id="UP000478505">
    <property type="component" value="Unassembled WGS sequence"/>
</dbReference>
<evidence type="ECO:0000256" key="11">
    <source>
        <dbReference type="NCBIfam" id="TIGR00131"/>
    </source>
</evidence>
<dbReference type="Gene3D" id="3.30.70.890">
    <property type="entry name" value="GHMP kinase, C-terminal domain"/>
    <property type="match status" value="1"/>
</dbReference>
<evidence type="ECO:0000256" key="2">
    <source>
        <dbReference type="ARBA" id="ARBA00022490"/>
    </source>
</evidence>
<dbReference type="Pfam" id="PF08544">
    <property type="entry name" value="GHMP_kinases_C"/>
    <property type="match status" value="1"/>
</dbReference>
<evidence type="ECO:0000256" key="7">
    <source>
        <dbReference type="ARBA" id="ARBA00022840"/>
    </source>
</evidence>
<evidence type="ECO:0000259" key="12">
    <source>
        <dbReference type="Pfam" id="PF00288"/>
    </source>
</evidence>
<keyword evidence="6 15" id="KW-0418">Kinase</keyword>
<comment type="caution">
    <text evidence="15">The sequence shown here is derived from an EMBL/GenBank/DDBJ whole genome shotgun (WGS) entry which is preliminary data.</text>
</comment>
<dbReference type="InterPro" id="IPR014721">
    <property type="entry name" value="Ribsml_uS5_D2-typ_fold_subgr"/>
</dbReference>
<dbReference type="InterPro" id="IPR020568">
    <property type="entry name" value="Ribosomal_Su5_D2-typ_SF"/>
</dbReference>
<evidence type="ECO:0000313" key="15">
    <source>
        <dbReference type="EMBL" id="NEV93821.1"/>
    </source>
</evidence>
<dbReference type="GO" id="GO:0005829">
    <property type="term" value="C:cytosol"/>
    <property type="evidence" value="ECO:0007669"/>
    <property type="project" value="TreeGrafter"/>
</dbReference>
<dbReference type="SUPFAM" id="SSF55060">
    <property type="entry name" value="GHMP Kinase, C-terminal domain"/>
    <property type="match status" value="1"/>
</dbReference>
<dbReference type="PRINTS" id="PR00959">
    <property type="entry name" value="MEVGALKINASE"/>
</dbReference>
<keyword evidence="8" id="KW-0460">Magnesium</keyword>
<dbReference type="GO" id="GO:0004335">
    <property type="term" value="F:galactokinase activity"/>
    <property type="evidence" value="ECO:0007669"/>
    <property type="project" value="UniProtKB-UniRule"/>
</dbReference>
<evidence type="ECO:0000256" key="6">
    <source>
        <dbReference type="ARBA" id="ARBA00022777"/>
    </source>
</evidence>
<name>A0A6B3R7V8_9FLAO</name>
<dbReference type="PROSITE" id="PS00627">
    <property type="entry name" value="GHMP_KINASES_ATP"/>
    <property type="match status" value="1"/>
</dbReference>
<proteinExistence type="inferred from homology"/>
<evidence type="ECO:0000256" key="9">
    <source>
        <dbReference type="ARBA" id="ARBA00023144"/>
    </source>
</evidence>
<dbReference type="InterPro" id="IPR013750">
    <property type="entry name" value="GHMP_kinase_C_dom"/>
</dbReference>
<dbReference type="PANTHER" id="PTHR10457">
    <property type="entry name" value="MEVALONATE KINASE/GALACTOKINASE"/>
    <property type="match status" value="1"/>
</dbReference>
<dbReference type="InterPro" id="IPR006206">
    <property type="entry name" value="Mevalonate/galactokinase"/>
</dbReference>
<feature type="domain" description="GHMP kinase N-terminal" evidence="12">
    <location>
        <begin position="94"/>
        <end position="182"/>
    </location>
</feature>
<accession>A0A6B3R7V8</accession>
<feature type="domain" description="GHMP kinase C-terminal" evidence="13">
    <location>
        <begin position="285"/>
        <end position="365"/>
    </location>
</feature>
<dbReference type="AlphaFoldDB" id="A0A6B3R7V8"/>
<evidence type="ECO:0000259" key="13">
    <source>
        <dbReference type="Pfam" id="PF08544"/>
    </source>
</evidence>
<comment type="similarity">
    <text evidence="1">Belongs to the GHMP kinase family. GalK subfamily.</text>
</comment>
<keyword evidence="5" id="KW-0547">Nucleotide-binding</keyword>
<dbReference type="SUPFAM" id="SSF54211">
    <property type="entry name" value="Ribosomal protein S5 domain 2-like"/>
    <property type="match status" value="1"/>
</dbReference>
<evidence type="ECO:0000259" key="14">
    <source>
        <dbReference type="Pfam" id="PF10509"/>
    </source>
</evidence>
<dbReference type="InterPro" id="IPR019539">
    <property type="entry name" value="GalKase_N"/>
</dbReference>
<dbReference type="InterPro" id="IPR000705">
    <property type="entry name" value="Galactokinase"/>
</dbReference>
<feature type="domain" description="Galactokinase N-terminal" evidence="14">
    <location>
        <begin position="12"/>
        <end position="58"/>
    </location>
</feature>
<keyword evidence="2" id="KW-0963">Cytoplasm</keyword>
<dbReference type="Pfam" id="PF00288">
    <property type="entry name" value="GHMP_kinases_N"/>
    <property type="match status" value="1"/>
</dbReference>
<keyword evidence="16" id="KW-1185">Reference proteome</keyword>
<dbReference type="Gene3D" id="3.30.230.10">
    <property type="match status" value="1"/>
</dbReference>
<dbReference type="FunFam" id="3.30.230.10:FF:000017">
    <property type="entry name" value="Galactokinase"/>
    <property type="match status" value="1"/>
</dbReference>
<evidence type="ECO:0000256" key="4">
    <source>
        <dbReference type="ARBA" id="ARBA00022723"/>
    </source>
</evidence>
<dbReference type="NCBIfam" id="TIGR00131">
    <property type="entry name" value="gal_kin"/>
    <property type="match status" value="1"/>
</dbReference>
<evidence type="ECO:0000256" key="3">
    <source>
        <dbReference type="ARBA" id="ARBA00022679"/>
    </source>
</evidence>
<reference evidence="15 16" key="1">
    <citation type="submission" date="2020-02" db="EMBL/GenBank/DDBJ databases">
        <title>Flavobacteriaceae Psychroflexus bacterium YR1-1, complete genome.</title>
        <authorList>
            <person name="Li Y."/>
            <person name="Wu S."/>
        </authorList>
    </citation>
    <scope>NUCLEOTIDE SEQUENCE [LARGE SCALE GENOMIC DNA]</scope>
    <source>
        <strain evidence="15 16">YR1-1</strain>
    </source>
</reference>
<evidence type="ECO:0000256" key="1">
    <source>
        <dbReference type="ARBA" id="ARBA00006566"/>
    </source>
</evidence>
<dbReference type="InterPro" id="IPR036554">
    <property type="entry name" value="GHMP_kinase_C_sf"/>
</dbReference>
<dbReference type="PIRSF" id="PIRSF000530">
    <property type="entry name" value="Galactokinase"/>
    <property type="match status" value="1"/>
</dbReference>
<evidence type="ECO:0000256" key="5">
    <source>
        <dbReference type="ARBA" id="ARBA00022741"/>
    </source>
</evidence>
<dbReference type="EMBL" id="JAAIKD010000003">
    <property type="protein sequence ID" value="NEV93821.1"/>
    <property type="molecule type" value="Genomic_DNA"/>
</dbReference>
<dbReference type="GO" id="GO:0005524">
    <property type="term" value="F:ATP binding"/>
    <property type="evidence" value="ECO:0007669"/>
    <property type="project" value="UniProtKB-UniRule"/>
</dbReference>
<protein>
    <recommendedName>
        <fullName evidence="11">Galactokinase</fullName>
        <ecNumber evidence="11">2.7.1.6</ecNumber>
    </recommendedName>
</protein>
<dbReference type="FunFam" id="3.30.70.890:FF:000001">
    <property type="entry name" value="Galactokinase"/>
    <property type="match status" value="1"/>
</dbReference>
<evidence type="ECO:0000256" key="8">
    <source>
        <dbReference type="ARBA" id="ARBA00022842"/>
    </source>
</evidence>
<organism evidence="15 16">
    <name type="scientific">Psychroflexus aurantiacus</name>
    <dbReference type="NCBI Taxonomy" id="2709310"/>
    <lineage>
        <taxon>Bacteria</taxon>
        <taxon>Pseudomonadati</taxon>
        <taxon>Bacteroidota</taxon>
        <taxon>Flavobacteriia</taxon>
        <taxon>Flavobacteriales</taxon>
        <taxon>Flavobacteriaceae</taxon>
        <taxon>Psychroflexus</taxon>
    </lineage>
</organism>
<dbReference type="PRINTS" id="PR00473">
    <property type="entry name" value="GALCTOKINASE"/>
</dbReference>
<dbReference type="EC" id="2.7.1.6" evidence="11"/>
<keyword evidence="7" id="KW-0067">ATP-binding</keyword>
<evidence type="ECO:0000256" key="10">
    <source>
        <dbReference type="ARBA" id="ARBA00023277"/>
    </source>
</evidence>
<gene>
    <name evidence="15" type="primary">galK</name>
    <name evidence="15" type="ORF">G3567_06625</name>
</gene>
<dbReference type="Pfam" id="PF10509">
    <property type="entry name" value="GalKase_gal_bdg"/>
    <property type="match status" value="1"/>
</dbReference>
<dbReference type="GO" id="GO:0006012">
    <property type="term" value="P:galactose metabolic process"/>
    <property type="evidence" value="ECO:0007669"/>
    <property type="project" value="UniProtKB-UniRule"/>
</dbReference>
<keyword evidence="3 15" id="KW-0808">Transferase</keyword>
<keyword evidence="10" id="KW-0119">Carbohydrate metabolism</keyword>
<dbReference type="PROSITE" id="PS00106">
    <property type="entry name" value="GALACTOKINASE"/>
    <property type="match status" value="1"/>
</dbReference>
<evidence type="ECO:0000313" key="16">
    <source>
        <dbReference type="Proteomes" id="UP000478505"/>
    </source>
</evidence>
<dbReference type="GO" id="GO:0046872">
    <property type="term" value="F:metal ion binding"/>
    <property type="evidence" value="ECO:0007669"/>
    <property type="project" value="UniProtKB-KW"/>
</dbReference>
<keyword evidence="9" id="KW-0299">Galactose metabolism</keyword>
<keyword evidence="4" id="KW-0479">Metal-binding</keyword>
<dbReference type="InterPro" id="IPR006203">
    <property type="entry name" value="GHMP_knse_ATP-bd_CS"/>
</dbReference>
<sequence length="388" mass="43132">MKEELLQKTTTHFEVRFNAPPQAIFLSPGRINIIGEHVDYNDGFVLPAAIDKYICFAITSLETDECVLVAEDLDEEYSFSLTDELIPVKPMWANFILGGLHQLKQKGLKLKGFQLVFSSTIPIGAGLSSSAALECGLIYAMNNLFSLELSKQTIALMGQQTSHSFVGVKCGIMDQFACVFGKKDSALKLDCTSLDYSYFDADLGSYSLLLLDSHVKHEHLTSGYNVRREEVETGLNIIKVQYPEVSSFRSCTLSQVNSLRKELGENLFKRCSFVVKEIQRVNEAAYSIQNKDYKTLGKLMLETHDGLSRDYEVSCEELDFLVNKASAVPGVLGARMMGGGFGGCSINLVRKKSIDPLIENLSAAYFEKFKIDLSAYQIQISDGIHQVK</sequence>
<dbReference type="InterPro" id="IPR019741">
    <property type="entry name" value="Galactokinase_CS"/>
</dbReference>